<evidence type="ECO:0000313" key="2">
    <source>
        <dbReference type="Proteomes" id="UP000433883"/>
    </source>
</evidence>
<organism evidence="1 2">
    <name type="scientific">Venturia inaequalis</name>
    <name type="common">Apple scab fungus</name>
    <dbReference type="NCBI Taxonomy" id="5025"/>
    <lineage>
        <taxon>Eukaryota</taxon>
        <taxon>Fungi</taxon>
        <taxon>Dikarya</taxon>
        <taxon>Ascomycota</taxon>
        <taxon>Pezizomycotina</taxon>
        <taxon>Dothideomycetes</taxon>
        <taxon>Pleosporomycetidae</taxon>
        <taxon>Venturiales</taxon>
        <taxon>Venturiaceae</taxon>
        <taxon>Venturia</taxon>
    </lineage>
</organism>
<dbReference type="Proteomes" id="UP000433883">
    <property type="component" value="Unassembled WGS sequence"/>
</dbReference>
<dbReference type="PANTHER" id="PTHR40788">
    <property type="entry name" value="CLR5 DOMAIN-CONTAINING PROTEIN-RELATED"/>
    <property type="match status" value="1"/>
</dbReference>
<dbReference type="PANTHER" id="PTHR40788:SF2">
    <property type="entry name" value="CLR5 DOMAIN-CONTAINING PROTEIN"/>
    <property type="match status" value="1"/>
</dbReference>
<dbReference type="EMBL" id="WNWQ01000701">
    <property type="protein sequence ID" value="KAE9964438.1"/>
    <property type="molecule type" value="Genomic_DNA"/>
</dbReference>
<protein>
    <submittedName>
        <fullName evidence="1">Uncharacterized protein</fullName>
    </submittedName>
</protein>
<accession>A0A8H3U793</accession>
<dbReference type="AlphaFoldDB" id="A0A8H3U793"/>
<sequence>MNSHRPADTMIQQFNLSSFNFLVDPRIDCAVVLMPPGALRQFYHNANPCSCCAKEKPDGPHIPKIATESTEEATRARHEELMADSKAWFAKNDYDVKDVVFMNREEVESIAQSRSESIIANWNLLRRVLSTHEEVIRRRWMKKTRKQRQMILRQAFPRISKEHNPCFSAVMIGRARGQLPVECMSEESIYWPYLNLDDLSLPKPFLLILNASGRNSPECFATADFSSLSFGLVFQALPHLYLYGYHMNFNSQREPARYAILTPATPHDIGKDFSRLNSTVPGEGLHVLKVQEKTMEFLLAMSGIILHDVQGLLSSVSQSPSLPEPPSLLLSFDQTVGEMPSLSDIAAEAVYRMPTATNLAVLGELITARVEAAVDHIWSLHQDPGYLTDTARQLSLHCKDYDFDGKYFYRPEKPLPAWSAIRWAICIAIANVDKWCQIQRRFQTVLSLKGDTGDDVVNHDLQDWPRPYVEALVILSMILNEATLIELLVLRDAVYCSPLTRHFWEEDEMERVPKAVRNSRVSFLTPKQDYKVPDDLLMALFSLLTMAGHIQERPIRQEIEHIDRILSSDSNQRAKIAPFTLDILANVQVLQEIQYQLVQYCPWLVHHDEMRKEFAGHIELRTQDSNLYKNKDKLIRVTSVICGLPLREIEHPAYALFDYPADKRRTAQNVTQMQLAEDNLDRMWAKMNSGIQAILGGESLAEFLPALNFAGRVLQRTPDFVMQIPPTITVDQPSSAELFTHLQEVAATINGDFSPAQKIKLKTRGANMTDPVQESGESKAQDDQIASKQVFSLKARDHKVFRALFYQPSQDTTLGQIKWYDFLHAMISVGFTAQKLGGSAWQFTPTTAGYERCISFHEPHPDSKISFWVGRHMGGRLTRAYGWDRETFTLTE</sequence>
<proteinExistence type="predicted"/>
<evidence type="ECO:0000313" key="1">
    <source>
        <dbReference type="EMBL" id="KAE9964438.1"/>
    </source>
</evidence>
<gene>
    <name evidence="1" type="ORF">BLS_008370</name>
</gene>
<reference evidence="1 2" key="1">
    <citation type="submission" date="2019-11" db="EMBL/GenBank/DDBJ databases">
        <title>Venturia inaequalis Genome Resource.</title>
        <authorList>
            <person name="Lichtner F.J."/>
        </authorList>
    </citation>
    <scope>NUCLEOTIDE SEQUENCE [LARGE SCALE GENOMIC DNA]</scope>
    <source>
        <strain evidence="1">Bline_iso_100314</strain>
    </source>
</reference>
<comment type="caution">
    <text evidence="1">The sequence shown here is derived from an EMBL/GenBank/DDBJ whole genome shotgun (WGS) entry which is preliminary data.</text>
</comment>
<name>A0A8H3U793_VENIN</name>